<dbReference type="PANTHER" id="PTHR42796:SF7">
    <property type="entry name" value="2-DEHYDRO-3-DEOXY-D-ARABINONATE DEHYDRATASE"/>
    <property type="match status" value="1"/>
</dbReference>
<dbReference type="Gene3D" id="3.90.850.10">
    <property type="entry name" value="Fumarylacetoacetase-like, C-terminal domain"/>
    <property type="match status" value="1"/>
</dbReference>
<evidence type="ECO:0000256" key="1">
    <source>
        <dbReference type="ARBA" id="ARBA00010211"/>
    </source>
</evidence>
<dbReference type="InterPro" id="IPR051121">
    <property type="entry name" value="FAH"/>
</dbReference>
<dbReference type="RefSeq" id="WP_275819801.1">
    <property type="nucleotide sequence ID" value="NZ_JARHUD010000001.1"/>
</dbReference>
<dbReference type="SUPFAM" id="SSF56529">
    <property type="entry name" value="FAH"/>
    <property type="match status" value="1"/>
</dbReference>
<organism evidence="4 5">
    <name type="scientific">Aquibaculum arenosum</name>
    <dbReference type="NCBI Taxonomy" id="3032591"/>
    <lineage>
        <taxon>Bacteria</taxon>
        <taxon>Pseudomonadati</taxon>
        <taxon>Pseudomonadota</taxon>
        <taxon>Alphaproteobacteria</taxon>
        <taxon>Rhodospirillales</taxon>
        <taxon>Rhodovibrionaceae</taxon>
        <taxon>Aquibaculum</taxon>
    </lineage>
</organism>
<protein>
    <submittedName>
        <fullName evidence="4">Fumarylacetoacetate hydrolase family protein</fullName>
    </submittedName>
</protein>
<dbReference type="GO" id="GO:0016787">
    <property type="term" value="F:hydrolase activity"/>
    <property type="evidence" value="ECO:0007669"/>
    <property type="project" value="UniProtKB-KW"/>
</dbReference>
<keyword evidence="2" id="KW-0479">Metal-binding</keyword>
<reference evidence="4 5" key="1">
    <citation type="submission" date="2023-03" db="EMBL/GenBank/DDBJ databases">
        <title>Fodinicurvata sp. CAU 1616 isolated from sea sendiment.</title>
        <authorList>
            <person name="Kim W."/>
        </authorList>
    </citation>
    <scope>NUCLEOTIDE SEQUENCE [LARGE SCALE GENOMIC DNA]</scope>
    <source>
        <strain evidence="4 5">CAU 1616</strain>
    </source>
</reference>
<dbReference type="InterPro" id="IPR036663">
    <property type="entry name" value="Fumarylacetoacetase_C_sf"/>
</dbReference>
<dbReference type="Proteomes" id="UP001215503">
    <property type="component" value="Unassembled WGS sequence"/>
</dbReference>
<comment type="caution">
    <text evidence="4">The sequence shown here is derived from an EMBL/GenBank/DDBJ whole genome shotgun (WGS) entry which is preliminary data.</text>
</comment>
<sequence length="394" mass="42161">MELRSEAAWCLPEDAAEAVLVGRVWRPDLQGPAVVVVRGNELLDVTDSIATVSALCAEADPASFARNLSGESLGDLQAILANTPRQGRDSNHPWLLSPIDLQAVKASGVTFVISLLERVIEEQARGNPAQAETARKEIQAAIGQDLASLKPGSEEAMALKELLIQKGVWSQYLEVGIGPDVEVFTKAQPLSSVGHLAEVGVHPASAWNNPEPEVVLAVAPDGRIVGATLGNDVNLRDVEGRSALLLGKAKDNNASASLGPFLRLFDGGFDLDSVRSTKVSLTVEGEDGFRLEGESEMRKIARDPADIVAQTIGPHHQYPDGFVLYLGTMFAPVEDRDAPGQGFTHKSGDIVTIGAPELGQLVNRVVPCDEAEPWTFGMTALFRSLQSRAQKRRA</sequence>
<dbReference type="EMBL" id="JARHUD010000001">
    <property type="protein sequence ID" value="MDF2094901.1"/>
    <property type="molecule type" value="Genomic_DNA"/>
</dbReference>
<keyword evidence="5" id="KW-1185">Reference proteome</keyword>
<dbReference type="InterPro" id="IPR011234">
    <property type="entry name" value="Fumarylacetoacetase-like_C"/>
</dbReference>
<dbReference type="PANTHER" id="PTHR42796">
    <property type="entry name" value="FUMARYLACETOACETATE HYDROLASE DOMAIN-CONTAINING PROTEIN 2A-RELATED"/>
    <property type="match status" value="1"/>
</dbReference>
<accession>A0ABT5YJB4</accession>
<evidence type="ECO:0000313" key="5">
    <source>
        <dbReference type="Proteomes" id="UP001215503"/>
    </source>
</evidence>
<gene>
    <name evidence="4" type="ORF">P2G67_02790</name>
</gene>
<keyword evidence="4" id="KW-0378">Hydrolase</keyword>
<evidence type="ECO:0000313" key="4">
    <source>
        <dbReference type="EMBL" id="MDF2094901.1"/>
    </source>
</evidence>
<proteinExistence type="inferred from homology"/>
<name>A0ABT5YJB4_9PROT</name>
<evidence type="ECO:0000256" key="2">
    <source>
        <dbReference type="ARBA" id="ARBA00022723"/>
    </source>
</evidence>
<dbReference type="Pfam" id="PF01557">
    <property type="entry name" value="FAA_hydrolase"/>
    <property type="match status" value="1"/>
</dbReference>
<feature type="domain" description="Fumarylacetoacetase-like C-terminal" evidence="3">
    <location>
        <begin position="224"/>
        <end position="366"/>
    </location>
</feature>
<comment type="similarity">
    <text evidence="1">Belongs to the FAH family.</text>
</comment>
<evidence type="ECO:0000259" key="3">
    <source>
        <dbReference type="Pfam" id="PF01557"/>
    </source>
</evidence>